<keyword evidence="2" id="KW-1133">Transmembrane helix</keyword>
<evidence type="ECO:0000256" key="1">
    <source>
        <dbReference type="SAM" id="MobiDB-lite"/>
    </source>
</evidence>
<dbReference type="PROSITE" id="PS50188">
    <property type="entry name" value="B302_SPRY"/>
    <property type="match status" value="1"/>
</dbReference>
<feature type="chain" id="PRO_5042218480" evidence="3">
    <location>
        <begin position="25"/>
        <end position="405"/>
    </location>
</feature>
<reference evidence="5" key="1">
    <citation type="journal article" date="2023" name="PLoS Negl. Trop. Dis.">
        <title>A genome sequence for Biomphalaria pfeifferi, the major vector snail for the human-infecting parasite Schistosoma mansoni.</title>
        <authorList>
            <person name="Bu L."/>
            <person name="Lu L."/>
            <person name="Laidemitt M.R."/>
            <person name="Zhang S.M."/>
            <person name="Mutuku M."/>
            <person name="Mkoji G."/>
            <person name="Steinauer M."/>
            <person name="Loker E.S."/>
        </authorList>
    </citation>
    <scope>NUCLEOTIDE SEQUENCE</scope>
    <source>
        <strain evidence="5">KasaAsao</strain>
    </source>
</reference>
<feature type="domain" description="B30.2/SPRY" evidence="4">
    <location>
        <begin position="58"/>
        <end position="261"/>
    </location>
</feature>
<keyword evidence="2" id="KW-0812">Transmembrane</keyword>
<dbReference type="Pfam" id="PF00622">
    <property type="entry name" value="SPRY"/>
    <property type="match status" value="1"/>
</dbReference>
<gene>
    <name evidence="5" type="ORF">Bpfe_014716</name>
</gene>
<name>A0AAD8F8R1_BIOPF</name>
<dbReference type="InterPro" id="IPR013320">
    <property type="entry name" value="ConA-like_dom_sf"/>
</dbReference>
<evidence type="ECO:0000259" key="4">
    <source>
        <dbReference type="PROSITE" id="PS50188"/>
    </source>
</evidence>
<feature type="compositionally biased region" description="Basic residues" evidence="1">
    <location>
        <begin position="366"/>
        <end position="376"/>
    </location>
</feature>
<dbReference type="InterPro" id="IPR043136">
    <property type="entry name" value="B30.2/SPRY_sf"/>
</dbReference>
<organism evidence="5 6">
    <name type="scientific">Biomphalaria pfeifferi</name>
    <name type="common">Bloodfluke planorb</name>
    <name type="synonym">Freshwater snail</name>
    <dbReference type="NCBI Taxonomy" id="112525"/>
    <lineage>
        <taxon>Eukaryota</taxon>
        <taxon>Metazoa</taxon>
        <taxon>Spiralia</taxon>
        <taxon>Lophotrochozoa</taxon>
        <taxon>Mollusca</taxon>
        <taxon>Gastropoda</taxon>
        <taxon>Heterobranchia</taxon>
        <taxon>Euthyneura</taxon>
        <taxon>Panpulmonata</taxon>
        <taxon>Hygrophila</taxon>
        <taxon>Lymnaeoidea</taxon>
        <taxon>Planorbidae</taxon>
        <taxon>Biomphalaria</taxon>
    </lineage>
</organism>
<dbReference type="GO" id="GO:0019005">
    <property type="term" value="C:SCF ubiquitin ligase complex"/>
    <property type="evidence" value="ECO:0007669"/>
    <property type="project" value="TreeGrafter"/>
</dbReference>
<protein>
    <submittedName>
        <fullName evidence="5">SPRY domain-containing SOCS box protein 1-like isoform X2</fullName>
    </submittedName>
</protein>
<keyword evidence="2" id="KW-0472">Membrane</keyword>
<feature type="signal peptide" evidence="3">
    <location>
        <begin position="1"/>
        <end position="24"/>
    </location>
</feature>
<feature type="compositionally biased region" description="Low complexity" evidence="1">
    <location>
        <begin position="377"/>
        <end position="386"/>
    </location>
</feature>
<dbReference type="Gene3D" id="2.60.120.920">
    <property type="match status" value="1"/>
</dbReference>
<dbReference type="PANTHER" id="PTHR12245">
    <property type="entry name" value="SPRY DOMAIN CONTAINING SOCS BOX PROTEIN"/>
    <property type="match status" value="1"/>
</dbReference>
<evidence type="ECO:0000313" key="6">
    <source>
        <dbReference type="Proteomes" id="UP001233172"/>
    </source>
</evidence>
<comment type="caution">
    <text evidence="5">The sequence shown here is derived from an EMBL/GenBank/DDBJ whole genome shotgun (WGS) entry which is preliminary data.</text>
</comment>
<keyword evidence="6" id="KW-1185">Reference proteome</keyword>
<evidence type="ECO:0000256" key="3">
    <source>
        <dbReference type="SAM" id="SignalP"/>
    </source>
</evidence>
<dbReference type="Proteomes" id="UP001233172">
    <property type="component" value="Unassembled WGS sequence"/>
</dbReference>
<feature type="transmembrane region" description="Helical" evidence="2">
    <location>
        <begin position="34"/>
        <end position="58"/>
    </location>
</feature>
<accession>A0AAD8F8R1</accession>
<reference evidence="5" key="2">
    <citation type="submission" date="2023-04" db="EMBL/GenBank/DDBJ databases">
        <authorList>
            <person name="Bu L."/>
            <person name="Lu L."/>
            <person name="Laidemitt M.R."/>
            <person name="Zhang S.M."/>
            <person name="Mutuku M."/>
            <person name="Mkoji G."/>
            <person name="Steinauer M."/>
            <person name="Loker E.S."/>
        </authorList>
    </citation>
    <scope>NUCLEOTIDE SEQUENCE</scope>
    <source>
        <strain evidence="5">KasaAsao</strain>
        <tissue evidence="5">Whole Snail</tissue>
    </source>
</reference>
<feature type="compositionally biased region" description="Basic residues" evidence="1">
    <location>
        <begin position="391"/>
        <end position="405"/>
    </location>
</feature>
<feature type="region of interest" description="Disordered" evidence="1">
    <location>
        <begin position="324"/>
        <end position="405"/>
    </location>
</feature>
<dbReference type="GO" id="GO:0043161">
    <property type="term" value="P:proteasome-mediated ubiquitin-dependent protein catabolic process"/>
    <property type="evidence" value="ECO:0007669"/>
    <property type="project" value="TreeGrafter"/>
</dbReference>
<dbReference type="InterPro" id="IPR001870">
    <property type="entry name" value="B30.2/SPRY"/>
</dbReference>
<proteinExistence type="predicted"/>
<evidence type="ECO:0000256" key="2">
    <source>
        <dbReference type="SAM" id="Phobius"/>
    </source>
</evidence>
<feature type="compositionally biased region" description="Low complexity" evidence="1">
    <location>
        <begin position="332"/>
        <end position="347"/>
    </location>
</feature>
<dbReference type="InterPro" id="IPR050672">
    <property type="entry name" value="FBXO45-Fsn/SPSB_families"/>
</dbReference>
<dbReference type="AlphaFoldDB" id="A0AAD8F8R1"/>
<evidence type="ECO:0000313" key="5">
    <source>
        <dbReference type="EMBL" id="KAK0055847.1"/>
    </source>
</evidence>
<dbReference type="PANTHER" id="PTHR12245:SF11">
    <property type="entry name" value="PROTEIN GUSTAVUS"/>
    <property type="match status" value="1"/>
</dbReference>
<keyword evidence="3" id="KW-0732">Signal</keyword>
<dbReference type="EMBL" id="JASAOG010000066">
    <property type="protein sequence ID" value="KAK0055847.1"/>
    <property type="molecule type" value="Genomic_DNA"/>
</dbReference>
<dbReference type="InterPro" id="IPR003877">
    <property type="entry name" value="SPRY_dom"/>
</dbReference>
<dbReference type="SUPFAM" id="SSF49899">
    <property type="entry name" value="Concanavalin A-like lectins/glucanases"/>
    <property type="match status" value="1"/>
</dbReference>
<sequence length="405" mass="44074">MEWSRCLVLFVACMIGILFNGVSGAEETNEETINPAVISVVAVVGGVIGLVVIVIICAEKKVNPNVKRRGPPDWTNNLILKRELDEGFTDISDGIYANSPNHVTRERLGITVTDAARWNGGMTSGKHVFEINWPKKNNRGFSSCVGVGTSDVPMKKQGRASLVGEHSQSWGLDMAKQRAIHFGKVQQRLYLPIPDRYFMYVDMDSGNVSFGDDVTIHGRNAEYYGNILTGIPKNSKKPFYLMISMCQPKEQVQVYYRGTATTGNGFNLIGGAPFYEDGGKGPTRPQEQQAVVAVAPAANVINVYSMPSAPQAYPQQPAYPVQGGYPPPYSAYPPQGAYQQPGAYQQQGYGGYPPQGYPPAVAEGSHKKKSKGHKRSGSSSSSSSESDSGKKQRKELKKLVKLATE</sequence>